<accession>I3YN85</accession>
<evidence type="ECO:0000313" key="3">
    <source>
        <dbReference type="EMBL" id="AFL78453.1"/>
    </source>
</evidence>
<protein>
    <submittedName>
        <fullName evidence="3">Uncharacterized protein</fullName>
    </submittedName>
</protein>
<feature type="region of interest" description="Disordered" evidence="1">
    <location>
        <begin position="134"/>
        <end position="154"/>
    </location>
</feature>
<evidence type="ECO:0000256" key="1">
    <source>
        <dbReference type="SAM" id="MobiDB-lite"/>
    </source>
</evidence>
<evidence type="ECO:0000256" key="2">
    <source>
        <dbReference type="SAM" id="Phobius"/>
    </source>
</evidence>
<dbReference type="RefSeq" id="WP_014775799.1">
    <property type="nucleotide sequence ID" value="NC_018011.1"/>
</dbReference>
<dbReference type="Proteomes" id="UP000006052">
    <property type="component" value="Chromosome"/>
</dbReference>
<keyword evidence="2" id="KW-0472">Membrane</keyword>
<keyword evidence="2" id="KW-1133">Transmembrane helix</keyword>
<name>I3YN85_ALIFI</name>
<proteinExistence type="predicted"/>
<keyword evidence="2" id="KW-0812">Transmembrane</keyword>
<gene>
    <name evidence="3" type="ordered locus">Alfi_2166</name>
</gene>
<dbReference type="AlphaFoldDB" id="I3YN85"/>
<feature type="transmembrane region" description="Helical" evidence="2">
    <location>
        <begin position="213"/>
        <end position="234"/>
    </location>
</feature>
<dbReference type="EMBL" id="CP003274">
    <property type="protein sequence ID" value="AFL78453.1"/>
    <property type="molecule type" value="Genomic_DNA"/>
</dbReference>
<dbReference type="HOGENOM" id="CLU_747296_0_0_10"/>
<reference evidence="4" key="1">
    <citation type="journal article" date="2013" name="Stand. Genomic Sci.">
        <title>Complete genome sequence of the bile-resistant pigment-producing anaerobe Alistipes finegoldii type strain (AHN2437(T)).</title>
        <authorList>
            <person name="Mavromatis K."/>
            <person name="Stackebrandt E."/>
            <person name="Munk C."/>
            <person name="Lapidus A."/>
            <person name="Nolan M."/>
            <person name="Lucas S."/>
            <person name="Hammon N."/>
            <person name="Deshpande S."/>
            <person name="Cheng J.F."/>
            <person name="Tapia R."/>
            <person name="Goodwin L.A."/>
            <person name="Pitluck S."/>
            <person name="Liolios K."/>
            <person name="Pagani I."/>
            <person name="Ivanova N."/>
            <person name="Mikhailova N."/>
            <person name="Huntemann M."/>
            <person name="Pati A."/>
            <person name="Chen A."/>
            <person name="Palaniappan K."/>
            <person name="Land M."/>
            <person name="Hauser L."/>
            <person name="Rohde M."/>
            <person name="Gronow S."/>
            <person name="Goker M."/>
            <person name="Detter J.C."/>
            <person name="Bristow J."/>
            <person name="Eisen J.A."/>
            <person name="Markowitz V."/>
            <person name="Hugenholtz P."/>
            <person name="Kyrpides N.C."/>
            <person name="Klenk H.P."/>
            <person name="Woyke T."/>
        </authorList>
    </citation>
    <scope>NUCLEOTIDE SEQUENCE</scope>
    <source>
        <strain evidence="4">DSM 17242 / JCM 16770 / AHN 2437 / CCUG 46020 / CIP 107999</strain>
    </source>
</reference>
<feature type="compositionally biased region" description="Basic and acidic residues" evidence="1">
    <location>
        <begin position="134"/>
        <end position="152"/>
    </location>
</feature>
<sequence length="370" mass="42392">MNTFDEARKYFEKFVQNHSREYFESMKEYGSRSYGEFINSSEIIQTSRDIAHNLREEFCDLEIGNHFVSPKHLIDTVKNLKNYLQSKDAVFKKTIDYYTKREGSLPLPVSGIEIMRQETIEACNHFLKLVDEEQQKDQEQEQKNAHSRDDKPLQVNINVNNQVQAQAAAQAQSQIQNNAGKNSDDYAIVVRYMENITCKELWKLLGRVKVKSLWSIITAVSFIFSAGYGFCFVVNKMKDSKPDSVQTVVPSIPRVSNLPSESEEKNNMLELDITSDEAVAVWGGEVMITMEFNSIYNNLIFSGIVGWTKAPESSQPYYSEQECPVKKGEKVVIKRKNGERWVINILRTGVSSVKIAMIPYILPQELKPVK</sequence>
<dbReference type="PATRIC" id="fig|679935.3.peg.2084"/>
<organism evidence="3 4">
    <name type="scientific">Alistipes finegoldii (strain DSM 17242 / JCM 16770 / CCUG 46020 / CIP 107999 / KCTC 15236 / AHN 2437)</name>
    <dbReference type="NCBI Taxonomy" id="679935"/>
    <lineage>
        <taxon>Bacteria</taxon>
        <taxon>Pseudomonadati</taxon>
        <taxon>Bacteroidota</taxon>
        <taxon>Bacteroidia</taxon>
        <taxon>Bacteroidales</taxon>
        <taxon>Rikenellaceae</taxon>
        <taxon>Alistipes</taxon>
    </lineage>
</organism>
<evidence type="ECO:0000313" key="4">
    <source>
        <dbReference type="Proteomes" id="UP000006052"/>
    </source>
</evidence>
<dbReference type="KEGG" id="afd:Alfi_2166"/>